<dbReference type="Pfam" id="PF00441">
    <property type="entry name" value="Acyl-CoA_dh_1"/>
    <property type="match status" value="1"/>
</dbReference>
<dbReference type="AlphaFoldDB" id="A0A4Z0NG47"/>
<dbReference type="InterPro" id="IPR017617">
    <property type="entry name" value="Pimeloyl_CoA_dehydrogenase_lsu"/>
</dbReference>
<dbReference type="Gene3D" id="2.40.110.10">
    <property type="entry name" value="Butyryl-CoA Dehydrogenase, subunit A, domain 2"/>
    <property type="match status" value="1"/>
</dbReference>
<dbReference type="Proteomes" id="UP000297535">
    <property type="component" value="Unassembled WGS sequence"/>
</dbReference>
<comment type="caution">
    <text evidence="10">The sequence shown here is derived from an EMBL/GenBank/DDBJ whole genome shotgun (WGS) entry which is preliminary data.</text>
</comment>
<dbReference type="InterPro" id="IPR036250">
    <property type="entry name" value="AcylCo_DH-like_C"/>
</dbReference>
<dbReference type="InterPro" id="IPR009100">
    <property type="entry name" value="AcylCoA_DH/oxidase_NM_dom_sf"/>
</dbReference>
<dbReference type="InterPro" id="IPR046373">
    <property type="entry name" value="Acyl-CoA_Oxase/DH_mid-dom_sf"/>
</dbReference>
<keyword evidence="11" id="KW-1185">Reference proteome</keyword>
<gene>
    <name evidence="10" type="primary">pimC</name>
    <name evidence="10" type="ORF">EU555_31845</name>
</gene>
<evidence type="ECO:0000259" key="7">
    <source>
        <dbReference type="Pfam" id="PF00441"/>
    </source>
</evidence>
<dbReference type="InterPro" id="IPR037069">
    <property type="entry name" value="AcylCoA_DH/ox_N_sf"/>
</dbReference>
<dbReference type="InterPro" id="IPR009075">
    <property type="entry name" value="AcylCo_DH/oxidase_C"/>
</dbReference>
<proteinExistence type="inferred from homology"/>
<dbReference type="EC" id="1.3.1.62" evidence="10"/>
<dbReference type="Pfam" id="PF02770">
    <property type="entry name" value="Acyl-CoA_dh_M"/>
    <property type="match status" value="1"/>
</dbReference>
<dbReference type="Pfam" id="PF02771">
    <property type="entry name" value="Acyl-CoA_dh_N"/>
    <property type="match status" value="1"/>
</dbReference>
<comment type="similarity">
    <text evidence="2 6">Belongs to the acyl-CoA dehydrogenase family.</text>
</comment>
<dbReference type="SUPFAM" id="SSF47203">
    <property type="entry name" value="Acyl-CoA dehydrogenase C-terminal domain-like"/>
    <property type="match status" value="1"/>
</dbReference>
<dbReference type="GO" id="GO:0050660">
    <property type="term" value="F:flavin adenine dinucleotide binding"/>
    <property type="evidence" value="ECO:0007669"/>
    <property type="project" value="InterPro"/>
</dbReference>
<feature type="domain" description="Acyl-CoA oxidase/dehydrogenase middle" evidence="8">
    <location>
        <begin position="125"/>
        <end position="219"/>
    </location>
</feature>
<dbReference type="InterPro" id="IPR052161">
    <property type="entry name" value="Mycobact_Acyl-CoA_DH"/>
</dbReference>
<dbReference type="PANTHER" id="PTHR43292">
    <property type="entry name" value="ACYL-COA DEHYDROGENASE"/>
    <property type="match status" value="1"/>
</dbReference>
<evidence type="ECO:0000256" key="3">
    <source>
        <dbReference type="ARBA" id="ARBA00022630"/>
    </source>
</evidence>
<dbReference type="Gene3D" id="1.10.540.10">
    <property type="entry name" value="Acyl-CoA dehydrogenase/oxidase, N-terminal domain"/>
    <property type="match status" value="1"/>
</dbReference>
<evidence type="ECO:0000259" key="8">
    <source>
        <dbReference type="Pfam" id="PF02770"/>
    </source>
</evidence>
<evidence type="ECO:0000259" key="9">
    <source>
        <dbReference type="Pfam" id="PF02771"/>
    </source>
</evidence>
<dbReference type="InterPro" id="IPR006091">
    <property type="entry name" value="Acyl-CoA_Oxase/DH_mid-dom"/>
</dbReference>
<evidence type="ECO:0000256" key="6">
    <source>
        <dbReference type="RuleBase" id="RU362125"/>
    </source>
</evidence>
<dbReference type="EMBL" id="SRLB01000042">
    <property type="protein sequence ID" value="TGD94632.1"/>
    <property type="molecule type" value="Genomic_DNA"/>
</dbReference>
<dbReference type="OrthoDB" id="9775090at2"/>
<protein>
    <submittedName>
        <fullName evidence="10">Pimeloyl-CoA dehydrogenase large subunit</fullName>
        <ecNumber evidence="10">1.3.1.62</ecNumber>
    </submittedName>
</protein>
<dbReference type="FunFam" id="2.40.110.10:FF:000011">
    <property type="entry name" value="Acyl-CoA dehydrogenase FadE34"/>
    <property type="match status" value="1"/>
</dbReference>
<keyword evidence="5 6" id="KW-0560">Oxidoreductase</keyword>
<feature type="domain" description="Acyl-CoA dehydrogenase/oxidase N-terminal" evidence="9">
    <location>
        <begin position="6"/>
        <end position="119"/>
    </location>
</feature>
<reference evidence="10 11" key="1">
    <citation type="submission" date="2019-04" db="EMBL/GenBank/DDBJ databases">
        <authorList>
            <person name="Feng G."/>
            <person name="Zhu H."/>
        </authorList>
    </citation>
    <scope>NUCLEOTIDE SEQUENCE [LARGE SCALE GENOMIC DNA]</scope>
    <source>
        <strain evidence="10 11">6HR-1</strain>
    </source>
</reference>
<keyword evidence="4 6" id="KW-0274">FAD</keyword>
<dbReference type="Gene3D" id="1.20.140.10">
    <property type="entry name" value="Butyryl-CoA Dehydrogenase, subunit A, domain 3"/>
    <property type="match status" value="1"/>
</dbReference>
<evidence type="ECO:0000256" key="4">
    <source>
        <dbReference type="ARBA" id="ARBA00022827"/>
    </source>
</evidence>
<keyword evidence="3 6" id="KW-0285">Flavoprotein</keyword>
<accession>A0A4Z0NG47</accession>
<evidence type="ECO:0000256" key="2">
    <source>
        <dbReference type="ARBA" id="ARBA00009347"/>
    </source>
</evidence>
<dbReference type="InterPro" id="IPR013786">
    <property type="entry name" value="AcylCoA_DH/ox_N"/>
</dbReference>
<evidence type="ECO:0000313" key="10">
    <source>
        <dbReference type="EMBL" id="TGD94632.1"/>
    </source>
</evidence>
<sequence>MDLRFTPEERAFRQEVRTFFQENLPQEIRQKMIDGRHPSKDDIVTWQKILNKKGWAVPSWPVEWGGTGWDPVRQYIFLDELQSFPAPSPLQFGVYMVGPVIAQFGNDAQKKHFLPRIANLDDWWCQGFSEPGSGSDLASLKTKAVRDGDHYVVNGQKTWTTLGQHADWIFCLVRTDASVKKQEGISFLLIDMKTPGITVRPIQTIDGGHEVNEVFFDDVEVPVENLVGQENKGWDYAKFLLGNERTNIARVGVSKQRIRRLKELAALERVGDTPILENPRFREKLAALEIELKALEMTQLRVVAAERTREKGKPDPASSILKIKGSEIQQATTELLLEVVGPYALPFVPEDEDDGSLSNEPPVGPDWAGPAAPTYFNWRKISIYGGSNEIQKNIIAKAILGL</sequence>
<evidence type="ECO:0000256" key="1">
    <source>
        <dbReference type="ARBA" id="ARBA00001974"/>
    </source>
</evidence>
<dbReference type="GO" id="GO:0005886">
    <property type="term" value="C:plasma membrane"/>
    <property type="evidence" value="ECO:0007669"/>
    <property type="project" value="TreeGrafter"/>
</dbReference>
<name>A0A4Z0NG47_9HYPH</name>
<comment type="cofactor">
    <cofactor evidence="1 6">
        <name>FAD</name>
        <dbReference type="ChEBI" id="CHEBI:57692"/>
    </cofactor>
</comment>
<dbReference type="NCBIfam" id="TIGR03204">
    <property type="entry name" value="pimC_large"/>
    <property type="match status" value="1"/>
</dbReference>
<evidence type="ECO:0000313" key="11">
    <source>
        <dbReference type="Proteomes" id="UP000297535"/>
    </source>
</evidence>
<organism evidence="10 11">
    <name type="scientific">Methylobacterium nonmethylotrophicum</name>
    <dbReference type="NCBI Taxonomy" id="1141884"/>
    <lineage>
        <taxon>Bacteria</taxon>
        <taxon>Pseudomonadati</taxon>
        <taxon>Pseudomonadota</taxon>
        <taxon>Alphaproteobacteria</taxon>
        <taxon>Hyphomicrobiales</taxon>
        <taxon>Methylobacteriaceae</taxon>
        <taxon>Methylobacterium</taxon>
    </lineage>
</organism>
<dbReference type="SUPFAM" id="SSF56645">
    <property type="entry name" value="Acyl-CoA dehydrogenase NM domain-like"/>
    <property type="match status" value="1"/>
</dbReference>
<evidence type="ECO:0000256" key="5">
    <source>
        <dbReference type="ARBA" id="ARBA00023002"/>
    </source>
</evidence>
<dbReference type="GO" id="GO:0018515">
    <property type="term" value="F:pimeloyl-CoA dehydrogenase activity"/>
    <property type="evidence" value="ECO:0007669"/>
    <property type="project" value="UniProtKB-EC"/>
</dbReference>
<dbReference type="RefSeq" id="WP_135419350.1">
    <property type="nucleotide sequence ID" value="NZ_SRLB01000042.1"/>
</dbReference>
<feature type="domain" description="Acyl-CoA dehydrogenase/oxidase C-terminal" evidence="7">
    <location>
        <begin position="231"/>
        <end position="400"/>
    </location>
</feature>
<dbReference type="PANTHER" id="PTHR43292:SF3">
    <property type="entry name" value="ACYL-COA DEHYDROGENASE FADE29"/>
    <property type="match status" value="1"/>
</dbReference>